<dbReference type="EMBL" id="JAVYJV010000023">
    <property type="protein sequence ID" value="KAK4339085.1"/>
    <property type="molecule type" value="Genomic_DNA"/>
</dbReference>
<evidence type="ECO:0008006" key="5">
    <source>
        <dbReference type="Google" id="ProtNLM"/>
    </source>
</evidence>
<proteinExistence type="predicted"/>
<dbReference type="Pfam" id="PF20431">
    <property type="entry name" value="E_motif"/>
    <property type="match status" value="1"/>
</dbReference>
<dbReference type="Gene3D" id="1.25.40.10">
    <property type="entry name" value="Tetratricopeptide repeat domain"/>
    <property type="match status" value="4"/>
</dbReference>
<evidence type="ECO:0000313" key="4">
    <source>
        <dbReference type="Proteomes" id="UP001291623"/>
    </source>
</evidence>
<reference evidence="3" key="1">
    <citation type="submission" date="2023-12" db="EMBL/GenBank/DDBJ databases">
        <title>Genome assembly of Anisodus tanguticus.</title>
        <authorList>
            <person name="Wang Y.-J."/>
        </authorList>
    </citation>
    <scope>NUCLEOTIDE SEQUENCE</scope>
    <source>
        <strain evidence="3">KB-2021</strain>
        <tissue evidence="3">Leaf</tissue>
    </source>
</reference>
<gene>
    <name evidence="3" type="ORF">RND71_040547</name>
</gene>
<evidence type="ECO:0000256" key="1">
    <source>
        <dbReference type="ARBA" id="ARBA00022737"/>
    </source>
</evidence>
<dbReference type="Proteomes" id="UP001291623">
    <property type="component" value="Unassembled WGS sequence"/>
</dbReference>
<dbReference type="InterPro" id="IPR002885">
    <property type="entry name" value="PPR_rpt"/>
</dbReference>
<dbReference type="PROSITE" id="PS51375">
    <property type="entry name" value="PPR"/>
    <property type="match status" value="2"/>
</dbReference>
<name>A0AAE1UVT8_9SOLA</name>
<organism evidence="3 4">
    <name type="scientific">Anisodus tanguticus</name>
    <dbReference type="NCBI Taxonomy" id="243964"/>
    <lineage>
        <taxon>Eukaryota</taxon>
        <taxon>Viridiplantae</taxon>
        <taxon>Streptophyta</taxon>
        <taxon>Embryophyta</taxon>
        <taxon>Tracheophyta</taxon>
        <taxon>Spermatophyta</taxon>
        <taxon>Magnoliopsida</taxon>
        <taxon>eudicotyledons</taxon>
        <taxon>Gunneridae</taxon>
        <taxon>Pentapetalae</taxon>
        <taxon>asterids</taxon>
        <taxon>lamiids</taxon>
        <taxon>Solanales</taxon>
        <taxon>Solanaceae</taxon>
        <taxon>Solanoideae</taxon>
        <taxon>Hyoscyameae</taxon>
        <taxon>Anisodus</taxon>
    </lineage>
</organism>
<protein>
    <recommendedName>
        <fullName evidence="5">Pentatricopeptide repeat-containing protein</fullName>
    </recommendedName>
</protein>
<accession>A0AAE1UVT8</accession>
<sequence>MISHEIESLFQRTKTSLHLHQLHSLCIKTSLDIISLSSSISLQFSRTIFDNSPITPPIFAWNTMMRAYSKQIESLKLFKQFQNIGLKPDKFTFPVVLKACGHSLMVGTGGSLHSMAFKNGCSSDLHVNNTLLRMYAGFGAIGFARQVFDEMLERDIVSWSSMMASYVHCDLPSDALLLFQYMKLANEKPSSITLVSLLGACTRILNIRLGRCIHSHIVTSGIELHVELETALLSMYAKCGHIGQAFRIFNSMDEKHLQTWTIMISGLADHGHGEAAVSLFSRMEEAGFRPDSLSFSAILNACSHIGLVDVGCEYFEKMVNIYNIRPTMEHYGCMVDMFGRAGELEEAYDLIRSMPVEPNSVILRSFISACKHHGRIPCAEENIRDILLKIEPDLGSNYVLASSLSFLFGYCSDANSLRSAMKVKGIKKFPGRSWVQSFGSSSEDSS</sequence>
<keyword evidence="1" id="KW-0677">Repeat</keyword>
<dbReference type="InterPro" id="IPR046848">
    <property type="entry name" value="E_motif"/>
</dbReference>
<keyword evidence="4" id="KW-1185">Reference proteome</keyword>
<dbReference type="GO" id="GO:0009451">
    <property type="term" value="P:RNA modification"/>
    <property type="evidence" value="ECO:0007669"/>
    <property type="project" value="InterPro"/>
</dbReference>
<dbReference type="AlphaFoldDB" id="A0AAE1UVT8"/>
<evidence type="ECO:0000313" key="3">
    <source>
        <dbReference type="EMBL" id="KAK4339085.1"/>
    </source>
</evidence>
<dbReference type="Pfam" id="PF01535">
    <property type="entry name" value="PPR"/>
    <property type="match status" value="4"/>
</dbReference>
<dbReference type="GO" id="GO:0003723">
    <property type="term" value="F:RNA binding"/>
    <property type="evidence" value="ECO:0007669"/>
    <property type="project" value="InterPro"/>
</dbReference>
<evidence type="ECO:0000256" key="2">
    <source>
        <dbReference type="PROSITE-ProRule" id="PRU00708"/>
    </source>
</evidence>
<dbReference type="FunFam" id="1.25.40.10:FF:000427">
    <property type="entry name" value="Pentatricopeptide repeat-containing protein chloroplastic"/>
    <property type="match status" value="1"/>
</dbReference>
<dbReference type="PANTHER" id="PTHR47926:SF347">
    <property type="entry name" value="PENTATRICOPEPTIDE REPEAT-CONTAINING PROTEIN"/>
    <property type="match status" value="1"/>
</dbReference>
<dbReference type="NCBIfam" id="TIGR00756">
    <property type="entry name" value="PPR"/>
    <property type="match status" value="3"/>
</dbReference>
<feature type="repeat" description="PPR" evidence="2">
    <location>
        <begin position="155"/>
        <end position="189"/>
    </location>
</feature>
<dbReference type="InterPro" id="IPR011990">
    <property type="entry name" value="TPR-like_helical_dom_sf"/>
</dbReference>
<comment type="caution">
    <text evidence="3">The sequence shown here is derived from an EMBL/GenBank/DDBJ whole genome shotgun (WGS) entry which is preliminary data.</text>
</comment>
<dbReference type="FunFam" id="1.25.40.10:FF:001093">
    <property type="entry name" value="Pentatricopeptide repeat-containing protein At2g34400"/>
    <property type="match status" value="1"/>
</dbReference>
<dbReference type="PANTHER" id="PTHR47926">
    <property type="entry name" value="PENTATRICOPEPTIDE REPEAT-CONTAINING PROTEIN"/>
    <property type="match status" value="1"/>
</dbReference>
<dbReference type="Pfam" id="PF13041">
    <property type="entry name" value="PPR_2"/>
    <property type="match status" value="1"/>
</dbReference>
<dbReference type="InterPro" id="IPR046960">
    <property type="entry name" value="PPR_At4g14850-like_plant"/>
</dbReference>
<feature type="repeat" description="PPR" evidence="2">
    <location>
        <begin position="256"/>
        <end position="290"/>
    </location>
</feature>